<dbReference type="AlphaFoldDB" id="A0A418QHI0"/>
<organism evidence="1 2">
    <name type="scientific">Hymenobacter rubripertinctus</name>
    <dbReference type="NCBI Taxonomy" id="2029981"/>
    <lineage>
        <taxon>Bacteria</taxon>
        <taxon>Pseudomonadati</taxon>
        <taxon>Bacteroidota</taxon>
        <taxon>Cytophagia</taxon>
        <taxon>Cytophagales</taxon>
        <taxon>Hymenobacteraceae</taxon>
        <taxon>Hymenobacter</taxon>
    </lineage>
</organism>
<evidence type="ECO:0000313" key="1">
    <source>
        <dbReference type="EMBL" id="RIY04559.1"/>
    </source>
</evidence>
<accession>A0A418QHI0</accession>
<proteinExistence type="predicted"/>
<comment type="caution">
    <text evidence="1">The sequence shown here is derived from an EMBL/GenBank/DDBJ whole genome shotgun (WGS) entry which is preliminary data.</text>
</comment>
<name>A0A418QHI0_9BACT</name>
<sequence length="78" mass="8964">MGEQDDMGIVRTRMEGKKMHIIFDRQAALPDGTVPIDRDILLEGWKNKKNAVIKAGNYKASFKKNKYGEIWADAYTFE</sequence>
<reference evidence="1 2" key="1">
    <citation type="submission" date="2018-09" db="EMBL/GenBank/DDBJ databases">
        <authorList>
            <person name="Zeman M."/>
            <person name="Pardy F."/>
        </authorList>
    </citation>
    <scope>NUCLEOTIDE SEQUENCE [LARGE SCALE GENOMIC DNA]</scope>
    <source>
        <strain evidence="1 2">CCM 8852</strain>
    </source>
</reference>
<gene>
    <name evidence="1" type="ORF">D0T11_21610</name>
</gene>
<protein>
    <submittedName>
        <fullName evidence="1">Uncharacterized protein</fullName>
    </submittedName>
</protein>
<keyword evidence="2" id="KW-1185">Reference proteome</keyword>
<evidence type="ECO:0000313" key="2">
    <source>
        <dbReference type="Proteomes" id="UP000284250"/>
    </source>
</evidence>
<dbReference type="EMBL" id="QYCN01000092">
    <property type="protein sequence ID" value="RIY04559.1"/>
    <property type="molecule type" value="Genomic_DNA"/>
</dbReference>
<reference evidence="1 2" key="2">
    <citation type="submission" date="2019-01" db="EMBL/GenBank/DDBJ databases">
        <title>Hymenobacter humicola sp. nov., isolated from soils in Antarctica.</title>
        <authorList>
            <person name="Sedlacek I."/>
            <person name="Holochova P."/>
            <person name="Kralova S."/>
            <person name="Pantucek R."/>
            <person name="Stankova E."/>
            <person name="Vrbovska V."/>
            <person name="Kristofova L."/>
            <person name="Svec P."/>
            <person name="Busse H.-J."/>
        </authorList>
    </citation>
    <scope>NUCLEOTIDE SEQUENCE [LARGE SCALE GENOMIC DNA]</scope>
    <source>
        <strain evidence="1 2">CCM 8852</strain>
    </source>
</reference>
<dbReference type="Proteomes" id="UP000284250">
    <property type="component" value="Unassembled WGS sequence"/>
</dbReference>